<keyword evidence="12" id="KW-0963">Cytoplasm</keyword>
<dbReference type="SUPFAM" id="SSF53748">
    <property type="entry name" value="Phosphoglycerate kinase"/>
    <property type="match status" value="1"/>
</dbReference>
<dbReference type="UniPathway" id="UPA00109">
    <property type="reaction ID" value="UER00185"/>
</dbReference>
<evidence type="ECO:0000256" key="12">
    <source>
        <dbReference type="HAMAP-Rule" id="MF_00145"/>
    </source>
</evidence>
<dbReference type="EMBL" id="CP036525">
    <property type="protein sequence ID" value="QDT04564.1"/>
    <property type="molecule type" value="Genomic_DNA"/>
</dbReference>
<evidence type="ECO:0000313" key="14">
    <source>
        <dbReference type="EMBL" id="QDT04564.1"/>
    </source>
</evidence>
<reference evidence="14 15" key="1">
    <citation type="submission" date="2019-02" db="EMBL/GenBank/DDBJ databases">
        <title>Deep-cultivation of Planctomycetes and their phenomic and genomic characterization uncovers novel biology.</title>
        <authorList>
            <person name="Wiegand S."/>
            <person name="Jogler M."/>
            <person name="Boedeker C."/>
            <person name="Pinto D."/>
            <person name="Vollmers J."/>
            <person name="Rivas-Marin E."/>
            <person name="Kohn T."/>
            <person name="Peeters S.H."/>
            <person name="Heuer A."/>
            <person name="Rast P."/>
            <person name="Oberbeckmann S."/>
            <person name="Bunk B."/>
            <person name="Jeske O."/>
            <person name="Meyerdierks A."/>
            <person name="Storesund J.E."/>
            <person name="Kallscheuer N."/>
            <person name="Luecker S."/>
            <person name="Lage O.M."/>
            <person name="Pohl T."/>
            <person name="Merkel B.J."/>
            <person name="Hornburger P."/>
            <person name="Mueller R.-W."/>
            <person name="Bruemmer F."/>
            <person name="Labrenz M."/>
            <person name="Spormann A.M."/>
            <person name="Op den Camp H."/>
            <person name="Overmann J."/>
            <person name="Amann R."/>
            <person name="Jetten M.S.M."/>
            <person name="Mascher T."/>
            <person name="Medema M.H."/>
            <person name="Devos D.P."/>
            <person name="Kaster A.-K."/>
            <person name="Ovreas L."/>
            <person name="Rohde M."/>
            <person name="Galperin M.Y."/>
            <person name="Jogler C."/>
        </authorList>
    </citation>
    <scope>NUCLEOTIDE SEQUENCE [LARGE SCALE GENOMIC DNA]</scope>
    <source>
        <strain evidence="14 15">K22_7</strain>
    </source>
</reference>
<dbReference type="Proteomes" id="UP000318538">
    <property type="component" value="Chromosome"/>
</dbReference>
<name>A0A517NBP8_9BACT</name>
<dbReference type="PROSITE" id="PS00111">
    <property type="entry name" value="PGLYCERATE_KINASE"/>
    <property type="match status" value="1"/>
</dbReference>
<dbReference type="PANTHER" id="PTHR11406">
    <property type="entry name" value="PHOSPHOGLYCERATE KINASE"/>
    <property type="match status" value="1"/>
</dbReference>
<dbReference type="InterPro" id="IPR015824">
    <property type="entry name" value="Phosphoglycerate_kinase_N"/>
</dbReference>
<comment type="subunit">
    <text evidence="4 12">Monomer.</text>
</comment>
<evidence type="ECO:0000256" key="7">
    <source>
        <dbReference type="ARBA" id="ARBA00022679"/>
    </source>
</evidence>
<evidence type="ECO:0000256" key="9">
    <source>
        <dbReference type="ARBA" id="ARBA00022777"/>
    </source>
</evidence>
<dbReference type="InterPro" id="IPR001576">
    <property type="entry name" value="Phosphoglycerate_kinase"/>
</dbReference>
<feature type="binding site" evidence="12">
    <location>
        <position position="209"/>
    </location>
    <ligand>
        <name>substrate</name>
    </ligand>
</feature>
<evidence type="ECO:0000256" key="11">
    <source>
        <dbReference type="ARBA" id="ARBA00023152"/>
    </source>
</evidence>
<comment type="catalytic activity">
    <reaction evidence="1 12 13">
        <text>(2R)-3-phosphoglycerate + ATP = (2R)-3-phospho-glyceroyl phosphate + ADP</text>
        <dbReference type="Rhea" id="RHEA:14801"/>
        <dbReference type="ChEBI" id="CHEBI:30616"/>
        <dbReference type="ChEBI" id="CHEBI:57604"/>
        <dbReference type="ChEBI" id="CHEBI:58272"/>
        <dbReference type="ChEBI" id="CHEBI:456216"/>
        <dbReference type="EC" id="2.7.2.3"/>
    </reaction>
</comment>
<feature type="binding site" evidence="12">
    <location>
        <begin position="149"/>
        <end position="152"/>
    </location>
    <ligand>
        <name>substrate</name>
    </ligand>
</feature>
<dbReference type="GO" id="GO:0005524">
    <property type="term" value="F:ATP binding"/>
    <property type="evidence" value="ECO:0007669"/>
    <property type="project" value="UniProtKB-KW"/>
</dbReference>
<dbReference type="FunFam" id="3.40.50.1260:FF:000003">
    <property type="entry name" value="Phosphoglycerate kinase"/>
    <property type="match status" value="1"/>
</dbReference>
<dbReference type="AlphaFoldDB" id="A0A517NBP8"/>
<dbReference type="GO" id="GO:0043531">
    <property type="term" value="F:ADP binding"/>
    <property type="evidence" value="ECO:0007669"/>
    <property type="project" value="TreeGrafter"/>
</dbReference>
<comment type="subcellular location">
    <subcellularLocation>
        <location evidence="12">Cytoplasm</location>
    </subcellularLocation>
</comment>
<evidence type="ECO:0000256" key="1">
    <source>
        <dbReference type="ARBA" id="ARBA00000642"/>
    </source>
</evidence>
<dbReference type="GO" id="GO:0006096">
    <property type="term" value="P:glycolytic process"/>
    <property type="evidence" value="ECO:0007669"/>
    <property type="project" value="UniProtKB-UniRule"/>
</dbReference>
<feature type="binding site" evidence="12">
    <location>
        <position position="385"/>
    </location>
    <ligand>
        <name>ATP</name>
        <dbReference type="ChEBI" id="CHEBI:30616"/>
    </ligand>
</feature>
<evidence type="ECO:0000256" key="2">
    <source>
        <dbReference type="ARBA" id="ARBA00004838"/>
    </source>
</evidence>
<feature type="binding site" evidence="12">
    <location>
        <position position="295"/>
    </location>
    <ligand>
        <name>ATP</name>
        <dbReference type="ChEBI" id="CHEBI:30616"/>
    </ligand>
</feature>
<evidence type="ECO:0000256" key="5">
    <source>
        <dbReference type="ARBA" id="ARBA00013061"/>
    </source>
</evidence>
<dbReference type="Gene3D" id="3.40.50.1260">
    <property type="entry name" value="Phosphoglycerate kinase, N-terminal domain"/>
    <property type="match status" value="2"/>
</dbReference>
<dbReference type="GO" id="GO:0004618">
    <property type="term" value="F:phosphoglycerate kinase activity"/>
    <property type="evidence" value="ECO:0007669"/>
    <property type="project" value="UniProtKB-UniRule"/>
</dbReference>
<evidence type="ECO:0000256" key="6">
    <source>
        <dbReference type="ARBA" id="ARBA00016471"/>
    </source>
</evidence>
<keyword evidence="10 12" id="KW-0067">ATP-binding</keyword>
<feature type="binding site" evidence="12">
    <location>
        <begin position="442"/>
        <end position="445"/>
    </location>
    <ligand>
        <name>ATP</name>
        <dbReference type="ChEBI" id="CHEBI:30616"/>
    </ligand>
</feature>
<gene>
    <name evidence="12 14" type="primary">pgk</name>
    <name evidence="14" type="ORF">K227x_29560</name>
</gene>
<evidence type="ECO:0000256" key="8">
    <source>
        <dbReference type="ARBA" id="ARBA00022741"/>
    </source>
</evidence>
<dbReference type="InterPro" id="IPR015911">
    <property type="entry name" value="Phosphoglycerate_kinase_CS"/>
</dbReference>
<keyword evidence="9 12" id="KW-0418">Kinase</keyword>
<dbReference type="GO" id="GO:0006094">
    <property type="term" value="P:gluconeogenesis"/>
    <property type="evidence" value="ECO:0007669"/>
    <property type="project" value="TreeGrafter"/>
</dbReference>
<comment type="pathway">
    <text evidence="2 12">Carbohydrate degradation; glycolysis; pyruvate from D-glyceraldehyde 3-phosphate: step 2/5.</text>
</comment>
<dbReference type="HAMAP" id="MF_00145">
    <property type="entry name" value="Phosphoglyc_kinase"/>
    <property type="match status" value="1"/>
</dbReference>
<evidence type="ECO:0000256" key="3">
    <source>
        <dbReference type="ARBA" id="ARBA00008982"/>
    </source>
</evidence>
<comment type="similarity">
    <text evidence="3 12 13">Belongs to the phosphoglycerate kinase family.</text>
</comment>
<evidence type="ECO:0000256" key="10">
    <source>
        <dbReference type="ARBA" id="ARBA00022840"/>
    </source>
</evidence>
<keyword evidence="15" id="KW-1185">Reference proteome</keyword>
<dbReference type="PRINTS" id="PR00477">
    <property type="entry name" value="PHGLYCKINASE"/>
</dbReference>
<dbReference type="Pfam" id="PF00162">
    <property type="entry name" value="PGK"/>
    <property type="match status" value="1"/>
</dbReference>
<keyword evidence="11 12" id="KW-0324">Glycolysis</keyword>
<evidence type="ECO:0000313" key="15">
    <source>
        <dbReference type="Proteomes" id="UP000318538"/>
    </source>
</evidence>
<feature type="binding site" evidence="12">
    <location>
        <position position="242"/>
    </location>
    <ligand>
        <name>substrate</name>
    </ligand>
</feature>
<dbReference type="KEGG" id="rlc:K227x_29560"/>
<sequence length="486" mass="51129">MDTTPKGAGSVTKYLFPKRLIHPVGVAADTLPWMRVLGYGAVDTGPLRPDDVSFRSDPDRFASSNQVAETTIPEFTDHIRFSFKRTKQTMAKKTIDQVDVAGKKVLMRVDFNVPLDENQNVTDDRRVRMALPSIKSVVDRGGQLILISHLGRPAGTGFESKFSLAPAAKALSELLGKPVAMASDTVEDDAKAKVAALQDGGVVVLENLRFNSGEKKGCAEFAGKLAAMADIYCNDAFGTCHRSDASMVAVPEAMAGKPRVVGHLVAREIQYLSDAISKPGRPFVAILGGAKVSDKINVINNLLGICDTVLIGGAMAYTFSLAQGGKIGDSLVEKDKVELAKELIEKGGDKLMLPVDTHCGDDFGNIAGCNKKVVPAGQIPDGMEGLDIGPETAKLYAEVIKKAKTIVWNGPMGVFEKPPMDAGTKAVAQAVADSDSISIIGGGDSAAAVDQLGFADQVSHVSTGGGASLAMLEGQAFAAVDLLDEA</sequence>
<protein>
    <recommendedName>
        <fullName evidence="6 12">Phosphoglycerate kinase</fullName>
        <ecNumber evidence="5 12">2.7.2.3</ecNumber>
    </recommendedName>
</protein>
<evidence type="ECO:0000256" key="13">
    <source>
        <dbReference type="RuleBase" id="RU000532"/>
    </source>
</evidence>
<evidence type="ECO:0000256" key="4">
    <source>
        <dbReference type="ARBA" id="ARBA00011245"/>
    </source>
</evidence>
<feature type="binding site" evidence="12">
    <location>
        <position position="126"/>
    </location>
    <ligand>
        <name>substrate</name>
    </ligand>
</feature>
<dbReference type="FunFam" id="3.40.50.1260:FF:000006">
    <property type="entry name" value="Phosphoglycerate kinase"/>
    <property type="match status" value="1"/>
</dbReference>
<dbReference type="GO" id="GO:0005829">
    <property type="term" value="C:cytosol"/>
    <property type="evidence" value="ECO:0007669"/>
    <property type="project" value="TreeGrafter"/>
</dbReference>
<feature type="binding site" evidence="12">
    <location>
        <position position="416"/>
    </location>
    <ligand>
        <name>ATP</name>
        <dbReference type="ChEBI" id="CHEBI:30616"/>
    </ligand>
</feature>
<keyword evidence="7 12" id="KW-0808">Transferase</keyword>
<organism evidence="14 15">
    <name type="scientific">Rubripirellula lacrimiformis</name>
    <dbReference type="NCBI Taxonomy" id="1930273"/>
    <lineage>
        <taxon>Bacteria</taxon>
        <taxon>Pseudomonadati</taxon>
        <taxon>Planctomycetota</taxon>
        <taxon>Planctomycetia</taxon>
        <taxon>Pirellulales</taxon>
        <taxon>Pirellulaceae</taxon>
        <taxon>Rubripirellula</taxon>
    </lineage>
</organism>
<dbReference type="PANTHER" id="PTHR11406:SF23">
    <property type="entry name" value="PHOSPHOGLYCERATE KINASE 1, CHLOROPLASTIC-RELATED"/>
    <property type="match status" value="1"/>
</dbReference>
<accession>A0A517NBP8</accession>
<feature type="binding site" evidence="12">
    <location>
        <begin position="110"/>
        <end position="112"/>
    </location>
    <ligand>
        <name>substrate</name>
    </ligand>
</feature>
<keyword evidence="8 12" id="KW-0547">Nucleotide-binding</keyword>
<proteinExistence type="inferred from homology"/>
<dbReference type="InterPro" id="IPR036043">
    <property type="entry name" value="Phosphoglycerate_kinase_sf"/>
</dbReference>
<dbReference type="EC" id="2.7.2.3" evidence="5 12"/>